<feature type="chain" id="PRO_5023076222" description="Kazal-like domain-containing protein" evidence="1">
    <location>
        <begin position="22"/>
        <end position="79"/>
    </location>
</feature>
<reference evidence="3 4" key="1">
    <citation type="submission" date="2017-07" db="EMBL/GenBank/DDBJ databases">
        <authorList>
            <person name="Talla V."/>
            <person name="Backstrom N."/>
        </authorList>
    </citation>
    <scope>NUCLEOTIDE SEQUENCE [LARGE SCALE GENOMIC DNA]</scope>
</reference>
<proteinExistence type="predicted"/>
<feature type="domain" description="Kazal-like" evidence="2">
    <location>
        <begin position="25"/>
        <end position="71"/>
    </location>
</feature>
<evidence type="ECO:0000313" key="4">
    <source>
        <dbReference type="Proteomes" id="UP000324832"/>
    </source>
</evidence>
<dbReference type="InterPro" id="IPR036058">
    <property type="entry name" value="Kazal_dom_sf"/>
</dbReference>
<dbReference type="AlphaFoldDB" id="A0A5E4PR99"/>
<evidence type="ECO:0000259" key="2">
    <source>
        <dbReference type="PROSITE" id="PS51465"/>
    </source>
</evidence>
<accession>A0A5E4PR99</accession>
<keyword evidence="1" id="KW-0732">Signal</keyword>
<dbReference type="EMBL" id="FZQP02000360">
    <property type="protein sequence ID" value="VVC88619.1"/>
    <property type="molecule type" value="Genomic_DNA"/>
</dbReference>
<dbReference type="PROSITE" id="PS51465">
    <property type="entry name" value="KAZAL_2"/>
    <property type="match status" value="1"/>
</dbReference>
<dbReference type="Pfam" id="PF00050">
    <property type="entry name" value="Kazal_1"/>
    <property type="match status" value="1"/>
</dbReference>
<sequence>MASPSTAVLLLALVCLGTASAASSGAPGLKCFCPGVYKPVCGSDGLVYSNAKCMFCANSTLTVVKHGTCTPTYYNINDY</sequence>
<name>A0A5E4PR99_9NEOP</name>
<organism evidence="3 4">
    <name type="scientific">Leptidea sinapis</name>
    <dbReference type="NCBI Taxonomy" id="189913"/>
    <lineage>
        <taxon>Eukaryota</taxon>
        <taxon>Metazoa</taxon>
        <taxon>Ecdysozoa</taxon>
        <taxon>Arthropoda</taxon>
        <taxon>Hexapoda</taxon>
        <taxon>Insecta</taxon>
        <taxon>Pterygota</taxon>
        <taxon>Neoptera</taxon>
        <taxon>Endopterygota</taxon>
        <taxon>Lepidoptera</taxon>
        <taxon>Glossata</taxon>
        <taxon>Ditrysia</taxon>
        <taxon>Papilionoidea</taxon>
        <taxon>Pieridae</taxon>
        <taxon>Dismorphiinae</taxon>
        <taxon>Leptidea</taxon>
    </lineage>
</organism>
<feature type="signal peptide" evidence="1">
    <location>
        <begin position="1"/>
        <end position="21"/>
    </location>
</feature>
<keyword evidence="4" id="KW-1185">Reference proteome</keyword>
<dbReference type="Gene3D" id="3.30.60.30">
    <property type="match status" value="1"/>
</dbReference>
<evidence type="ECO:0000256" key="1">
    <source>
        <dbReference type="SAM" id="SignalP"/>
    </source>
</evidence>
<dbReference type="SUPFAM" id="SSF100895">
    <property type="entry name" value="Kazal-type serine protease inhibitors"/>
    <property type="match status" value="1"/>
</dbReference>
<dbReference type="Proteomes" id="UP000324832">
    <property type="component" value="Unassembled WGS sequence"/>
</dbReference>
<dbReference type="InterPro" id="IPR002350">
    <property type="entry name" value="Kazal_dom"/>
</dbReference>
<gene>
    <name evidence="3" type="ORF">LSINAPIS_LOCUS1950</name>
</gene>
<evidence type="ECO:0000313" key="3">
    <source>
        <dbReference type="EMBL" id="VVC88619.1"/>
    </source>
</evidence>
<dbReference type="SMART" id="SM00280">
    <property type="entry name" value="KAZAL"/>
    <property type="match status" value="1"/>
</dbReference>
<protein>
    <recommendedName>
        <fullName evidence="2">Kazal-like domain-containing protein</fullName>
    </recommendedName>
</protein>